<dbReference type="Pfam" id="PF13375">
    <property type="entry name" value="RnfC_N"/>
    <property type="match status" value="1"/>
</dbReference>
<keyword evidence="4" id="KW-0677">Repeat</keyword>
<dbReference type="EMBL" id="VSSQ01006274">
    <property type="protein sequence ID" value="MPM32116.1"/>
    <property type="molecule type" value="Genomic_DNA"/>
</dbReference>
<dbReference type="InterPro" id="IPR019554">
    <property type="entry name" value="Soluble_ligand-bd"/>
</dbReference>
<name>A0A644YUA8_9ZZZZ</name>
<dbReference type="GO" id="GO:0051539">
    <property type="term" value="F:4 iron, 4 sulfur cluster binding"/>
    <property type="evidence" value="ECO:0007669"/>
    <property type="project" value="UniProtKB-KW"/>
</dbReference>
<dbReference type="InterPro" id="IPR026902">
    <property type="entry name" value="RnfC_N"/>
</dbReference>
<dbReference type="SUPFAM" id="SSF142019">
    <property type="entry name" value="Nqo1 FMN-binding domain-like"/>
    <property type="match status" value="1"/>
</dbReference>
<proteinExistence type="inferred from homology"/>
<dbReference type="InterPro" id="IPR017900">
    <property type="entry name" value="4Fe4S_Fe_S_CS"/>
</dbReference>
<dbReference type="NCBIfam" id="TIGR01945">
    <property type="entry name" value="rnfC"/>
    <property type="match status" value="1"/>
</dbReference>
<feature type="domain" description="4Fe-4S ferredoxin-type" evidence="8">
    <location>
        <begin position="358"/>
        <end position="388"/>
    </location>
</feature>
<dbReference type="NCBIfam" id="NF003454">
    <property type="entry name" value="PRK05035.1"/>
    <property type="match status" value="1"/>
</dbReference>
<comment type="caution">
    <text evidence="9">The sequence shown here is derived from an EMBL/GenBank/DDBJ whole genome shotgun (WGS) entry which is preliminary data.</text>
</comment>
<dbReference type="InterPro" id="IPR037225">
    <property type="entry name" value="Nuo51_FMN-bd_sf"/>
</dbReference>
<keyword evidence="2" id="KW-0004">4Fe-4S</keyword>
<keyword evidence="1" id="KW-0813">Transport</keyword>
<dbReference type="GO" id="GO:0016020">
    <property type="term" value="C:membrane"/>
    <property type="evidence" value="ECO:0007669"/>
    <property type="project" value="InterPro"/>
</dbReference>
<keyword evidence="6" id="KW-0408">Iron</keyword>
<keyword evidence="7" id="KW-0411">Iron-sulfur</keyword>
<dbReference type="AlphaFoldDB" id="A0A644YUA8"/>
<evidence type="ECO:0000256" key="4">
    <source>
        <dbReference type="ARBA" id="ARBA00022737"/>
    </source>
</evidence>
<gene>
    <name evidence="9" type="primary">rnfC_11</name>
    <name evidence="9" type="ORF">SDC9_78675</name>
</gene>
<dbReference type="SUPFAM" id="SSF46548">
    <property type="entry name" value="alpha-helical ferredoxin"/>
    <property type="match status" value="1"/>
</dbReference>
<evidence type="ECO:0000256" key="2">
    <source>
        <dbReference type="ARBA" id="ARBA00022485"/>
    </source>
</evidence>
<dbReference type="Pfam" id="PF01512">
    <property type="entry name" value="Complex1_51K"/>
    <property type="match status" value="1"/>
</dbReference>
<sequence>MADTFKGGIHPDYQKSLTSSKIIETLPPPETLYIPLSQHRGAPAEPIVAVGDTVFVGTKIADSTAAVFAPIHSSVSGTVKAIEPYYHPSGAKTTCIIIENDGKDTPDPSIKPYDKPISQLTSDEIVAMAREAGIVGMGGAGFPLHFKISSSIKCGKAEALLINGAECEPYLSSDHRIMVERTEQVVEGARMIMRALGLSKVTICTESNKPDAVKALKEYIGDASDVDVKVFDTKYPQGSEKQIIQVVMGREVPTGKLPIDVGAVVTNVDSCGALYRAWKYGTPLYERVVTVTGKIVVEPKVLLCRIGTPFQYAIDFCSGLSEEPGKVIMGGPMMGQAQYTTEVPIIKTTSGILVLSKEEAVLPPSTNCIRCGKCLRTCPTRLLPCYLNMYSDMDNLEELDKLGIDNCIECGACTYVCPARLPLTQKFRLYKAKLGEARRNAAAAKK</sequence>
<evidence type="ECO:0000256" key="6">
    <source>
        <dbReference type="ARBA" id="ARBA00023004"/>
    </source>
</evidence>
<dbReference type="InterPro" id="IPR011538">
    <property type="entry name" value="Nuo51_FMN-bd"/>
</dbReference>
<reference evidence="9" key="1">
    <citation type="submission" date="2019-08" db="EMBL/GenBank/DDBJ databases">
        <authorList>
            <person name="Kucharzyk K."/>
            <person name="Murdoch R.W."/>
            <person name="Higgins S."/>
            <person name="Loffler F."/>
        </authorList>
    </citation>
    <scope>NUCLEOTIDE SEQUENCE</scope>
</reference>
<evidence type="ECO:0000256" key="5">
    <source>
        <dbReference type="ARBA" id="ARBA00022982"/>
    </source>
</evidence>
<dbReference type="GO" id="GO:0009055">
    <property type="term" value="F:electron transfer activity"/>
    <property type="evidence" value="ECO:0007669"/>
    <property type="project" value="InterPro"/>
</dbReference>
<keyword evidence="3" id="KW-0479">Metal-binding</keyword>
<keyword evidence="5" id="KW-0249">Electron transport</keyword>
<accession>A0A644YUA8</accession>
<dbReference type="Gene3D" id="3.40.50.11540">
    <property type="entry name" value="NADH-ubiquinone oxidoreductase 51kDa subunit"/>
    <property type="match status" value="1"/>
</dbReference>
<evidence type="ECO:0000259" key="8">
    <source>
        <dbReference type="PROSITE" id="PS51379"/>
    </source>
</evidence>
<dbReference type="InterPro" id="IPR010208">
    <property type="entry name" value="Ion_transpt_RnfC/RsxC"/>
</dbReference>
<organism evidence="9">
    <name type="scientific">bioreactor metagenome</name>
    <dbReference type="NCBI Taxonomy" id="1076179"/>
    <lineage>
        <taxon>unclassified sequences</taxon>
        <taxon>metagenomes</taxon>
        <taxon>ecological metagenomes</taxon>
    </lineage>
</organism>
<dbReference type="Gene3D" id="3.30.70.20">
    <property type="match status" value="1"/>
</dbReference>
<evidence type="ECO:0000256" key="1">
    <source>
        <dbReference type="ARBA" id="ARBA00022448"/>
    </source>
</evidence>
<dbReference type="PROSITE" id="PS00198">
    <property type="entry name" value="4FE4S_FER_1"/>
    <property type="match status" value="1"/>
</dbReference>
<dbReference type="PROSITE" id="PS51379">
    <property type="entry name" value="4FE4S_FER_2"/>
    <property type="match status" value="2"/>
</dbReference>
<evidence type="ECO:0000256" key="3">
    <source>
        <dbReference type="ARBA" id="ARBA00022723"/>
    </source>
</evidence>
<dbReference type="PANTHER" id="PTHR43034">
    <property type="entry name" value="ION-TRANSLOCATING OXIDOREDUCTASE COMPLEX SUBUNIT C"/>
    <property type="match status" value="1"/>
</dbReference>
<dbReference type="HAMAP" id="MF_00461">
    <property type="entry name" value="RsxC_RnfC"/>
    <property type="match status" value="1"/>
</dbReference>
<dbReference type="PANTHER" id="PTHR43034:SF2">
    <property type="entry name" value="ION-TRANSLOCATING OXIDOREDUCTASE COMPLEX SUBUNIT C"/>
    <property type="match status" value="1"/>
</dbReference>
<evidence type="ECO:0000313" key="9">
    <source>
        <dbReference type="EMBL" id="MPM32116.1"/>
    </source>
</evidence>
<evidence type="ECO:0000256" key="7">
    <source>
        <dbReference type="ARBA" id="ARBA00023014"/>
    </source>
</evidence>
<dbReference type="GO" id="GO:0046872">
    <property type="term" value="F:metal ion binding"/>
    <property type="evidence" value="ECO:0007669"/>
    <property type="project" value="UniProtKB-KW"/>
</dbReference>
<protein>
    <submittedName>
        <fullName evidence="9">Electron transport complex subunit RnfC</fullName>
    </submittedName>
</protein>
<dbReference type="Pfam" id="PF13237">
    <property type="entry name" value="Fer4_10"/>
    <property type="match status" value="1"/>
</dbReference>
<feature type="domain" description="4Fe-4S ferredoxin-type" evidence="8">
    <location>
        <begin position="395"/>
        <end position="427"/>
    </location>
</feature>
<dbReference type="Pfam" id="PF10531">
    <property type="entry name" value="SLBB"/>
    <property type="match status" value="1"/>
</dbReference>
<dbReference type="InterPro" id="IPR017896">
    <property type="entry name" value="4Fe4S_Fe-S-bd"/>
</dbReference>